<dbReference type="EMBL" id="JAFIRA010000065">
    <property type="protein sequence ID" value="MCJ2544437.1"/>
    <property type="molecule type" value="Genomic_DNA"/>
</dbReference>
<name>A0ABT0CFD8_THEVL</name>
<protein>
    <submittedName>
        <fullName evidence="1">WYL domain-containing protein</fullName>
    </submittedName>
</protein>
<dbReference type="Gene3D" id="3.40.50.300">
    <property type="entry name" value="P-loop containing nucleotide triphosphate hydrolases"/>
    <property type="match status" value="1"/>
</dbReference>
<reference evidence="1" key="1">
    <citation type="submission" date="2021-02" db="EMBL/GenBank/DDBJ databases">
        <title>The CRISPR/cas machinery reduction and long-range gene transfer in the hot spring cyanobacterium Synechococcus.</title>
        <authorList>
            <person name="Dvorak P."/>
            <person name="Jahodarova E."/>
            <person name="Hasler P."/>
            <person name="Poulickova A."/>
        </authorList>
    </citation>
    <scope>NUCLEOTIDE SEQUENCE</scope>
    <source>
        <strain evidence="1">Rupite</strain>
    </source>
</reference>
<dbReference type="InterPro" id="IPR027417">
    <property type="entry name" value="P-loop_NTPase"/>
</dbReference>
<sequence length="645" mass="73670">MAACLAESLTGCQIISTDAIRQDLYGDPTIQGHWPDIEAQVLNQANQAVQQGLSIIYDATNAHRAWRLDLLQKLPTLDWIGWHLTTPIDVCKQRNEQRSRQVPDSVIDAMALSLKHFPPVPAEGFLDVLTLDLSGSLPSQPQILTNLKGIPRSLINRQNATQHVTLHGYSRLLDFERLLHLLSILIHHPGSTLEEITHRIAAEKGSIYANPDLLTQDLAWLKQGGLLSAGEQDQPLVYPEPSSAKAFATHPYSDWESFSRLFYTIRLILTQPFLFDPELGSLESLCEALQQQGWVQGQNRDAIRKDIEKILKPYQILPPFPMKRGYFTHSGIFSRHELKQIYRLLQVSSPTLENPWEQAVYEMVEQRMRLSRIDTSELYPVRQLGNQSIVDPSLTPSGTLADRRGLQVVEEAMEHGELLEVKRLPGATFPGEVPGIFRLWPLQLVFHQIAWYLGCEYHGGEKQGLMRFERMDRLFLHQRQGAKRSRKEQLAALERLHKLYDVSAGIFLGNDPHLQRQILSRYPEERQKAQFTLELWFSDRIFPFVSEGTRRFKYQHMSPRISGSSRPQSLFNLPPTGDRRFPHRLKVVLPLWSLEDVDLKRWILGFGGEVLVISPEPLRNMIQTTGLAISALYRDPLADLEPKSS</sequence>
<dbReference type="Pfam" id="PF13671">
    <property type="entry name" value="AAA_33"/>
    <property type="match status" value="1"/>
</dbReference>
<proteinExistence type="predicted"/>
<comment type="caution">
    <text evidence="1">The sequence shown here is derived from an EMBL/GenBank/DDBJ whole genome shotgun (WGS) entry which is preliminary data.</text>
</comment>
<dbReference type="Proteomes" id="UP000830835">
    <property type="component" value="Unassembled WGS sequence"/>
</dbReference>
<evidence type="ECO:0000313" key="2">
    <source>
        <dbReference type="Proteomes" id="UP000830835"/>
    </source>
</evidence>
<organism evidence="1 2">
    <name type="scientific">Thermostichus vulcanus str. 'Rupite'</name>
    <dbReference type="NCBI Taxonomy" id="2813851"/>
    <lineage>
        <taxon>Bacteria</taxon>
        <taxon>Bacillati</taxon>
        <taxon>Cyanobacteriota</taxon>
        <taxon>Cyanophyceae</taxon>
        <taxon>Thermostichales</taxon>
        <taxon>Thermostichaceae</taxon>
        <taxon>Thermostichus</taxon>
    </lineage>
</organism>
<accession>A0ABT0CFD8</accession>
<keyword evidence="2" id="KW-1185">Reference proteome</keyword>
<dbReference type="SUPFAM" id="SSF52540">
    <property type="entry name" value="P-loop containing nucleoside triphosphate hydrolases"/>
    <property type="match status" value="1"/>
</dbReference>
<gene>
    <name evidence="1" type="ORF">JX360_16245</name>
</gene>
<evidence type="ECO:0000313" key="1">
    <source>
        <dbReference type="EMBL" id="MCJ2544437.1"/>
    </source>
</evidence>